<dbReference type="Proteomes" id="UP000594778">
    <property type="component" value="Chromosome"/>
</dbReference>
<gene>
    <name evidence="7" type="primary">wecB</name>
    <name evidence="7" type="ORF">I6G66_08615</name>
</gene>
<dbReference type="SUPFAM" id="SSF53756">
    <property type="entry name" value="UDP-Glycosyltransferase/glycogen phosphorylase"/>
    <property type="match status" value="1"/>
</dbReference>
<dbReference type="InterPro" id="IPR003331">
    <property type="entry name" value="UDP_GlcNAc_Epimerase_2_dom"/>
</dbReference>
<dbReference type="Pfam" id="PF02350">
    <property type="entry name" value="Epimerase_2"/>
    <property type="match status" value="1"/>
</dbReference>
<evidence type="ECO:0000256" key="4">
    <source>
        <dbReference type="ARBA" id="ARBA00038858"/>
    </source>
</evidence>
<evidence type="ECO:0000259" key="6">
    <source>
        <dbReference type="Pfam" id="PF02350"/>
    </source>
</evidence>
<dbReference type="EMBL" id="CP065668">
    <property type="protein sequence ID" value="QPS10046.1"/>
    <property type="molecule type" value="Genomic_DNA"/>
</dbReference>
<dbReference type="NCBIfam" id="TIGR00236">
    <property type="entry name" value="wecB"/>
    <property type="match status" value="1"/>
</dbReference>
<accession>A0A7T2W099</accession>
<proteinExistence type="inferred from homology"/>
<evidence type="ECO:0000313" key="7">
    <source>
        <dbReference type="EMBL" id="QPS10046.1"/>
    </source>
</evidence>
<evidence type="ECO:0000256" key="5">
    <source>
        <dbReference type="RuleBase" id="RU003513"/>
    </source>
</evidence>
<dbReference type="AlphaFoldDB" id="A0A7T2W099"/>
<organism evidence="7 8">
    <name type="scientific">Delftia acidovorans</name>
    <name type="common">Pseudomonas acidovorans</name>
    <name type="synonym">Comamonas acidovorans</name>
    <dbReference type="NCBI Taxonomy" id="80866"/>
    <lineage>
        <taxon>Bacteria</taxon>
        <taxon>Pseudomonadati</taxon>
        <taxon>Pseudomonadota</taxon>
        <taxon>Betaproteobacteria</taxon>
        <taxon>Burkholderiales</taxon>
        <taxon>Comamonadaceae</taxon>
        <taxon>Delftia</taxon>
    </lineage>
</organism>
<reference evidence="7 8" key="1">
    <citation type="submission" date="2020-12" db="EMBL/GenBank/DDBJ databases">
        <title>FDA dAtabase for Regulatory Grade micrObial Sequences (FDA-ARGOS): Supporting development and validation of Infectious Disease Dx tests.</title>
        <authorList>
            <person name="Sproer C."/>
            <person name="Gronow S."/>
            <person name="Severitt S."/>
            <person name="Schroder I."/>
            <person name="Tallon L."/>
            <person name="Sadzewicz L."/>
            <person name="Zhao X."/>
            <person name="Boylan J."/>
            <person name="Ott S."/>
            <person name="Bowen H."/>
            <person name="Vavikolanu K."/>
            <person name="Mehta A."/>
            <person name="Aluvathingal J."/>
            <person name="Nadendla S."/>
            <person name="Lowell S."/>
            <person name="Myers T."/>
            <person name="Yan Y."/>
            <person name="Sichtig H."/>
        </authorList>
    </citation>
    <scope>NUCLEOTIDE SEQUENCE [LARGE SCALE GENOMIC DNA]</scope>
    <source>
        <strain evidence="7 8">FDAARGOS_909</strain>
    </source>
</reference>
<dbReference type="Gene3D" id="3.40.50.2000">
    <property type="entry name" value="Glycogen Phosphorylase B"/>
    <property type="match status" value="2"/>
</dbReference>
<evidence type="ECO:0000256" key="2">
    <source>
        <dbReference type="ARBA" id="ARBA00036080"/>
    </source>
</evidence>
<comment type="catalytic activity">
    <reaction evidence="2">
        <text>UDP-N-acetyl-alpha-D-glucosamine = UDP-N-acetyl-alpha-D-mannosamine</text>
        <dbReference type="Rhea" id="RHEA:17213"/>
        <dbReference type="ChEBI" id="CHEBI:57705"/>
        <dbReference type="ChEBI" id="CHEBI:68623"/>
        <dbReference type="EC" id="5.1.3.14"/>
    </reaction>
</comment>
<sequence>MKILSFFGTRPEAIKMAPLVTALSQTRGIESVVCVTGQHRQMLDQVMDLFGLRAQHDLAVMQPSQTLNGLFSRVVAGADGVLEQERPDYVLVHGDTSTATACALAAFHRRIPVGHVEAGLRTGDLAQPFPEEMNRRVVDVVSQWMFAPTPTSRANLLGENLQGRIAVTGNTVIDALATLCDRLDAQPELARAIAQRHPWVDAQRPLLLVTGHRRENFGEGFQNICAALAELAQRHPDLLIVYPVHFNPAVREVVMRTLGGMDNIRLIDPLDYVDFVWFMQRAHIILTDSGGVQEEAPYLGKPVLVMRDVTERPEAVSAGTVLLVGTQRARIVAEVNRLLADEGHHASFARRINPYGDGQASQRIVHALLGQPFDEFAAGHTGGAAVPGIAAAVTKGMAPA</sequence>
<comment type="similarity">
    <text evidence="3 5">Belongs to the UDP-N-acetylglucosamine 2-epimerase family.</text>
</comment>
<dbReference type="PANTHER" id="PTHR43174:SF2">
    <property type="entry name" value="UDP-N-ACETYLGLUCOSAMINE 2-EPIMERASE"/>
    <property type="match status" value="1"/>
</dbReference>
<dbReference type="RefSeq" id="WP_183019031.1">
    <property type="nucleotide sequence ID" value="NZ_CP065668.1"/>
</dbReference>
<dbReference type="CDD" id="cd03786">
    <property type="entry name" value="GTB_UDP-GlcNAc_2-Epimerase"/>
    <property type="match status" value="1"/>
</dbReference>
<name>A0A7T2W099_DELAC</name>
<dbReference type="EC" id="5.1.3.14" evidence="4"/>
<dbReference type="PANTHER" id="PTHR43174">
    <property type="entry name" value="UDP-N-ACETYLGLUCOSAMINE 2-EPIMERASE"/>
    <property type="match status" value="1"/>
</dbReference>
<evidence type="ECO:0000256" key="1">
    <source>
        <dbReference type="ARBA" id="ARBA00023235"/>
    </source>
</evidence>
<dbReference type="GO" id="GO:0008761">
    <property type="term" value="F:UDP-N-acetylglucosamine 2-epimerase activity"/>
    <property type="evidence" value="ECO:0007669"/>
    <property type="project" value="UniProtKB-EC"/>
</dbReference>
<protein>
    <recommendedName>
        <fullName evidence="4">UDP-N-acetylglucosamine 2-epimerase (non-hydrolyzing)</fullName>
        <ecNumber evidence="4">5.1.3.14</ecNumber>
    </recommendedName>
</protein>
<keyword evidence="1 5" id="KW-0413">Isomerase</keyword>
<evidence type="ECO:0000256" key="3">
    <source>
        <dbReference type="ARBA" id="ARBA00038209"/>
    </source>
</evidence>
<evidence type="ECO:0000313" key="8">
    <source>
        <dbReference type="Proteomes" id="UP000594778"/>
    </source>
</evidence>
<dbReference type="InterPro" id="IPR029767">
    <property type="entry name" value="WecB-like"/>
</dbReference>
<feature type="domain" description="UDP-N-acetylglucosamine 2-epimerase" evidence="6">
    <location>
        <begin position="22"/>
        <end position="368"/>
    </location>
</feature>